<feature type="transmembrane region" description="Helical" evidence="1">
    <location>
        <begin position="12"/>
        <end position="37"/>
    </location>
</feature>
<organism evidence="2">
    <name type="scientific">hydrothermal vent metagenome</name>
    <dbReference type="NCBI Taxonomy" id="652676"/>
    <lineage>
        <taxon>unclassified sequences</taxon>
        <taxon>metagenomes</taxon>
        <taxon>ecological metagenomes</taxon>
    </lineage>
</organism>
<dbReference type="Pfam" id="PF07963">
    <property type="entry name" value="N_methyl"/>
    <property type="match status" value="1"/>
</dbReference>
<reference evidence="2" key="1">
    <citation type="submission" date="2018-06" db="EMBL/GenBank/DDBJ databases">
        <authorList>
            <person name="Zhirakovskaya E."/>
        </authorList>
    </citation>
    <scope>NUCLEOTIDE SEQUENCE</scope>
</reference>
<dbReference type="EMBL" id="UOFQ01000120">
    <property type="protein sequence ID" value="VAW89073.1"/>
    <property type="molecule type" value="Genomic_DNA"/>
</dbReference>
<name>A0A3B0ZLF4_9ZZZZ</name>
<keyword evidence="1" id="KW-0472">Membrane</keyword>
<sequence length="134" mass="14348">MNFKLTKKRSAGFSLIELMITVVIVGILGSIAFPSYINYVTEAKRSDGQVALMSSAQNLERCFTENNAYNHADCTFAATSPEGHYAITIARTTTIFTLTATPQASQTDPLCANLSLTNTGVQGKSGTGTVAQCW</sequence>
<keyword evidence="1" id="KW-1133">Transmembrane helix</keyword>
<dbReference type="AlphaFoldDB" id="A0A3B0ZLF4"/>
<dbReference type="InterPro" id="IPR045584">
    <property type="entry name" value="Pilin-like"/>
</dbReference>
<protein>
    <submittedName>
        <fullName evidence="2">Type IV pilus biogenesis protein PilE</fullName>
    </submittedName>
</protein>
<dbReference type="Gene3D" id="3.30.700.10">
    <property type="entry name" value="Glycoprotein, Type 4 Pilin"/>
    <property type="match status" value="1"/>
</dbReference>
<dbReference type="GO" id="GO:0043683">
    <property type="term" value="P:type IV pilus assembly"/>
    <property type="evidence" value="ECO:0007669"/>
    <property type="project" value="InterPro"/>
</dbReference>
<dbReference type="NCBIfam" id="TIGR02532">
    <property type="entry name" value="IV_pilin_GFxxxE"/>
    <property type="match status" value="1"/>
</dbReference>
<proteinExistence type="predicted"/>
<evidence type="ECO:0000313" key="2">
    <source>
        <dbReference type="EMBL" id="VAW89073.1"/>
    </source>
</evidence>
<accession>A0A3B0ZLF4</accession>
<dbReference type="PROSITE" id="PS00409">
    <property type="entry name" value="PROKAR_NTER_METHYL"/>
    <property type="match status" value="1"/>
</dbReference>
<dbReference type="SUPFAM" id="SSF54523">
    <property type="entry name" value="Pili subunits"/>
    <property type="match status" value="1"/>
</dbReference>
<dbReference type="InterPro" id="IPR012902">
    <property type="entry name" value="N_methyl_site"/>
</dbReference>
<evidence type="ECO:0000256" key="1">
    <source>
        <dbReference type="SAM" id="Phobius"/>
    </source>
</evidence>
<gene>
    <name evidence="2" type="ORF">MNBD_GAMMA17-2184</name>
</gene>
<dbReference type="Pfam" id="PF16732">
    <property type="entry name" value="ComP_DUS"/>
    <property type="match status" value="1"/>
</dbReference>
<keyword evidence="1" id="KW-0812">Transmembrane</keyword>
<dbReference type="InterPro" id="IPR031982">
    <property type="entry name" value="PilE-like"/>
</dbReference>